<evidence type="ECO:0000256" key="5">
    <source>
        <dbReference type="ARBA" id="ARBA00022989"/>
    </source>
</evidence>
<feature type="transmembrane region" description="Helical" evidence="7">
    <location>
        <begin position="31"/>
        <end position="53"/>
    </location>
</feature>
<dbReference type="PANTHER" id="PTHR43386:SF1">
    <property type="entry name" value="D,D-DIPEPTIDE TRANSPORT SYSTEM PERMEASE PROTEIN DDPC-RELATED"/>
    <property type="match status" value="1"/>
</dbReference>
<feature type="transmembrane region" description="Helical" evidence="7">
    <location>
        <begin position="264"/>
        <end position="285"/>
    </location>
</feature>
<keyword evidence="2 7" id="KW-0813">Transport</keyword>
<comment type="caution">
    <text evidence="9">The sequence shown here is derived from an EMBL/GenBank/DDBJ whole genome shotgun (WGS) entry which is preliminary data.</text>
</comment>
<accession>A0A511ZHU2</accession>
<comment type="similarity">
    <text evidence="7">Belongs to the binding-protein-dependent transport system permease family.</text>
</comment>
<comment type="subcellular location">
    <subcellularLocation>
        <location evidence="1 7">Cell membrane</location>
        <topology evidence="1 7">Multi-pass membrane protein</topology>
    </subcellularLocation>
</comment>
<dbReference type="STRING" id="582851.GCA_900162665_00883"/>
<dbReference type="CDD" id="cd06261">
    <property type="entry name" value="TM_PBP2"/>
    <property type="match status" value="1"/>
</dbReference>
<sequence>MSVESSTSAEIPSNKLTGLKIMFNEFKKDKLAVASVIILLIIFISVFAGALILDQEEVVRVDLFSIYSPPTSEHLLGTDYGGRDILGQLIIGAKNSIIIGFVITVITGVFGFAVGLVSGYFGGMIDNIIMRIIDFIMILPFLMLVIVFITLIPKFNIVTFIMIMSAFLWVSNARLIRAKTLAEKELDYVSASKMLGASNIRIMYREILPNLTSIIIVNLTLSFAGNIGIESGLSFLGFGLPESTPSLGTLIGYSTNPEVLQGMWWIWLPPSLLILIMMLSINFIGQALKRSGDARQRLG</sequence>
<dbReference type="InterPro" id="IPR035906">
    <property type="entry name" value="MetI-like_sf"/>
</dbReference>
<feature type="transmembrane region" description="Helical" evidence="7">
    <location>
        <begin position="97"/>
        <end position="120"/>
    </location>
</feature>
<reference evidence="9 10" key="1">
    <citation type="submission" date="2019-07" db="EMBL/GenBank/DDBJ databases">
        <title>Whole genome shotgun sequence of Oceanobacillus sojae NBRC 105379.</title>
        <authorList>
            <person name="Hosoyama A."/>
            <person name="Uohara A."/>
            <person name="Ohji S."/>
            <person name="Ichikawa N."/>
        </authorList>
    </citation>
    <scope>NUCLEOTIDE SEQUENCE [LARGE SCALE GENOMIC DNA]</scope>
    <source>
        <strain evidence="9 10">NBRC 105379</strain>
    </source>
</reference>
<dbReference type="GO" id="GO:0055085">
    <property type="term" value="P:transmembrane transport"/>
    <property type="evidence" value="ECO:0007669"/>
    <property type="project" value="InterPro"/>
</dbReference>
<keyword evidence="4 7" id="KW-0812">Transmembrane</keyword>
<dbReference type="Proteomes" id="UP000321558">
    <property type="component" value="Unassembled WGS sequence"/>
</dbReference>
<dbReference type="InterPro" id="IPR000515">
    <property type="entry name" value="MetI-like"/>
</dbReference>
<dbReference type="PANTHER" id="PTHR43386">
    <property type="entry name" value="OLIGOPEPTIDE TRANSPORT SYSTEM PERMEASE PROTEIN APPC"/>
    <property type="match status" value="1"/>
</dbReference>
<proteinExistence type="inferred from homology"/>
<evidence type="ECO:0000256" key="6">
    <source>
        <dbReference type="ARBA" id="ARBA00023136"/>
    </source>
</evidence>
<evidence type="ECO:0000313" key="9">
    <source>
        <dbReference type="EMBL" id="GEN87015.1"/>
    </source>
</evidence>
<evidence type="ECO:0000256" key="4">
    <source>
        <dbReference type="ARBA" id="ARBA00022692"/>
    </source>
</evidence>
<evidence type="ECO:0000256" key="1">
    <source>
        <dbReference type="ARBA" id="ARBA00004651"/>
    </source>
</evidence>
<name>A0A511ZHU2_9BACI</name>
<keyword evidence="10" id="KW-1185">Reference proteome</keyword>
<protein>
    <submittedName>
        <fullName evidence="9">Peptide ABC transporter permease</fullName>
    </submittedName>
</protein>
<dbReference type="InterPro" id="IPR050366">
    <property type="entry name" value="BP-dependent_transpt_permease"/>
</dbReference>
<dbReference type="SUPFAM" id="SSF161098">
    <property type="entry name" value="MetI-like"/>
    <property type="match status" value="1"/>
</dbReference>
<keyword evidence="5 7" id="KW-1133">Transmembrane helix</keyword>
<evidence type="ECO:0000259" key="8">
    <source>
        <dbReference type="PROSITE" id="PS50928"/>
    </source>
</evidence>
<keyword evidence="6 7" id="KW-0472">Membrane</keyword>
<organism evidence="9 10">
    <name type="scientific">Oceanobacillus sojae</name>
    <dbReference type="NCBI Taxonomy" id="582851"/>
    <lineage>
        <taxon>Bacteria</taxon>
        <taxon>Bacillati</taxon>
        <taxon>Bacillota</taxon>
        <taxon>Bacilli</taxon>
        <taxon>Bacillales</taxon>
        <taxon>Bacillaceae</taxon>
        <taxon>Oceanobacillus</taxon>
    </lineage>
</organism>
<feature type="transmembrane region" description="Helical" evidence="7">
    <location>
        <begin position="157"/>
        <end position="176"/>
    </location>
</feature>
<evidence type="ECO:0000256" key="2">
    <source>
        <dbReference type="ARBA" id="ARBA00022448"/>
    </source>
</evidence>
<gene>
    <name evidence="9" type="primary">oppC_1</name>
    <name evidence="9" type="ORF">OSO01_17540</name>
</gene>
<evidence type="ECO:0000256" key="7">
    <source>
        <dbReference type="RuleBase" id="RU363032"/>
    </source>
</evidence>
<dbReference type="Pfam" id="PF00528">
    <property type="entry name" value="BPD_transp_1"/>
    <property type="match status" value="1"/>
</dbReference>
<dbReference type="AlphaFoldDB" id="A0A511ZHU2"/>
<feature type="transmembrane region" description="Helical" evidence="7">
    <location>
        <begin position="207"/>
        <end position="229"/>
    </location>
</feature>
<feature type="transmembrane region" description="Helical" evidence="7">
    <location>
        <begin position="132"/>
        <end position="151"/>
    </location>
</feature>
<feature type="domain" description="ABC transmembrane type-1" evidence="8">
    <location>
        <begin position="93"/>
        <end position="285"/>
    </location>
</feature>
<evidence type="ECO:0000313" key="10">
    <source>
        <dbReference type="Proteomes" id="UP000321558"/>
    </source>
</evidence>
<keyword evidence="3" id="KW-1003">Cell membrane</keyword>
<dbReference type="PROSITE" id="PS50928">
    <property type="entry name" value="ABC_TM1"/>
    <property type="match status" value="1"/>
</dbReference>
<dbReference type="GO" id="GO:0005886">
    <property type="term" value="C:plasma membrane"/>
    <property type="evidence" value="ECO:0007669"/>
    <property type="project" value="UniProtKB-SubCell"/>
</dbReference>
<evidence type="ECO:0000256" key="3">
    <source>
        <dbReference type="ARBA" id="ARBA00022475"/>
    </source>
</evidence>
<dbReference type="EMBL" id="BJYM01000006">
    <property type="protein sequence ID" value="GEN87015.1"/>
    <property type="molecule type" value="Genomic_DNA"/>
</dbReference>
<dbReference type="Gene3D" id="1.10.3720.10">
    <property type="entry name" value="MetI-like"/>
    <property type="match status" value="1"/>
</dbReference>